<keyword evidence="3" id="KW-0813">Transport</keyword>
<dbReference type="GO" id="GO:0005634">
    <property type="term" value="C:nucleus"/>
    <property type="evidence" value="ECO:0007669"/>
    <property type="project" value="UniProtKB-SubCell"/>
</dbReference>
<dbReference type="OrthoDB" id="2016913at2759"/>
<dbReference type="InterPro" id="IPR057942">
    <property type="entry name" value="TPR_TNPO3_IPO13_3rd"/>
</dbReference>
<sequence>MDVDNVTLEQLVPLIESLYSNTESKEIVQVQLQKLQHSPRSVILADKLLGTDGLSLNCQFFGALTYTVALTSFKEAGWESLNPVEFLPTMLTHTARLVHDRRVKNVPNMFIIRKMFQNLCILYASSEINVPIWKTPICALAYILSTNSAPALDQEVDLNQVLPSLLQDNTSNSLLLDFGSGLVQDHTNEYSLKSTKSPQATIHDRIFNDIYPIIKHIIIFNLESGNEDMKLSALQSMSVWFQYVSFVEHNSQVRYTDINDLFERVLALFHSSEDEVQMKCIEFLTLLFEENPFLMNHPLRYKFQQMIPTEWTMGVINKFMQEEDYESLNKFSLLIAKYLESDELTMTMRLLGEDNDHFLQFLLNLTNFPLKPIVEEQISKNMVDFWARVVDVFTQDRDSINARVKGDPVALDNIIAKSRTLFGELTRIYFDKISLSVINSPGFKDVEQEFARFRENVADIFDNLFTEVGDSLYDGLTSAIASSNDLNQIETSFFLLTNISGSMTESTSQTLASIDKIFEANFMNRYSELISHHNATDVHVKYSIKFLGELEFFYKKRDQKYVNAVVEYLFTCLKRYPSLELLISRTIMNICDSCRDKLVTSIPLLEPMLLEVVNNPSINSYTREKFINSMGCIIQSMPDPSSQEAYIYNLLVMIENTSQPYLQKAAQNQLTGDELANVNTLFALILELTKGVATPDDMYLDHETEFASLMQYWRSGNSTRIHHKVMDLLKVFTLDTDMLAYDNDLTRTAVSILQTGLLEDFGPFALPYNSIMEYAMQKMHRCNLEKSYQYLLDLVSSLLNCGLRKKKHSDSQLTDQEVAGLLKTFAADQFGFIQQDPDLLQGCVELFTAVVTHRIGFLMREIETMRFMISTALPLLMSKEKFVIKSVCKFWQKFLGSYSKTTQEEEVVLRNFIEQDIGLSLVENLFRGVLDCARSDLEQYGLVLVFLVVKHQLHLKQWLNVTLDKLNAERISLGKHDLNTKDVFIKKILVTRGTARLVNDALKKFWQESNGLHWNTA</sequence>
<dbReference type="InterPro" id="IPR051345">
    <property type="entry name" value="Importin_beta-like_NTR"/>
</dbReference>
<comment type="similarity">
    <text evidence="2">Belongs to the importin beta family.</text>
</comment>
<protein>
    <submittedName>
        <fullName evidence="6">CYFA0S11e04258g1_1</fullName>
    </submittedName>
</protein>
<dbReference type="PANTHER" id="PTHR12363:SF33">
    <property type="entry name" value="IMPORTIN-13"/>
    <property type="match status" value="1"/>
</dbReference>
<dbReference type="InterPro" id="IPR011989">
    <property type="entry name" value="ARM-like"/>
</dbReference>
<evidence type="ECO:0000256" key="3">
    <source>
        <dbReference type="ARBA" id="ARBA00022448"/>
    </source>
</evidence>
<evidence type="ECO:0000313" key="6">
    <source>
        <dbReference type="EMBL" id="CDR43333.1"/>
    </source>
</evidence>
<name>A0A061B085_CYBFA</name>
<keyword evidence="5" id="KW-0539">Nucleus</keyword>
<dbReference type="EMBL" id="LK052896">
    <property type="protein sequence ID" value="CDR43333.1"/>
    <property type="molecule type" value="Genomic_DNA"/>
</dbReference>
<evidence type="ECO:0000256" key="1">
    <source>
        <dbReference type="ARBA" id="ARBA00004123"/>
    </source>
</evidence>
<dbReference type="PhylomeDB" id="A0A061B085"/>
<gene>
    <name evidence="6" type="ORF">CYFA0S_11e04258g</name>
</gene>
<dbReference type="Pfam" id="PF24140">
    <property type="entry name" value="TPR_TNPO3_IPO13_3rd"/>
    <property type="match status" value="1"/>
</dbReference>
<dbReference type="GO" id="GO:0005737">
    <property type="term" value="C:cytoplasm"/>
    <property type="evidence" value="ECO:0007669"/>
    <property type="project" value="TreeGrafter"/>
</dbReference>
<evidence type="ECO:0000256" key="4">
    <source>
        <dbReference type="ARBA" id="ARBA00022927"/>
    </source>
</evidence>
<reference evidence="6" key="1">
    <citation type="journal article" date="2014" name="Genome Announc.">
        <title>Genome sequence of the yeast Cyberlindnera fabianii (Hansenula fabianii).</title>
        <authorList>
            <person name="Freel K.C."/>
            <person name="Sarilar V."/>
            <person name="Neuveglise C."/>
            <person name="Devillers H."/>
            <person name="Friedrich A."/>
            <person name="Schacherer J."/>
        </authorList>
    </citation>
    <scope>NUCLEOTIDE SEQUENCE</scope>
    <source>
        <strain evidence="6">YJS4271</strain>
    </source>
</reference>
<keyword evidence="4" id="KW-0653">Protein transport</keyword>
<dbReference type="Gene3D" id="1.25.10.10">
    <property type="entry name" value="Leucine-rich Repeat Variant"/>
    <property type="match status" value="1"/>
</dbReference>
<comment type="subcellular location">
    <subcellularLocation>
        <location evidence="1">Nucleus</location>
    </subcellularLocation>
</comment>
<dbReference type="PANTHER" id="PTHR12363">
    <property type="entry name" value="TRANSPORTIN 3 AND IMPORTIN 13"/>
    <property type="match status" value="1"/>
</dbReference>
<dbReference type="SUPFAM" id="SSF48371">
    <property type="entry name" value="ARM repeat"/>
    <property type="match status" value="1"/>
</dbReference>
<accession>A0A061B085</accession>
<dbReference type="InterPro" id="IPR016024">
    <property type="entry name" value="ARM-type_fold"/>
</dbReference>
<dbReference type="GO" id="GO:0006606">
    <property type="term" value="P:protein import into nucleus"/>
    <property type="evidence" value="ECO:0007669"/>
    <property type="project" value="TreeGrafter"/>
</dbReference>
<dbReference type="AlphaFoldDB" id="A0A061B085"/>
<evidence type="ECO:0000256" key="5">
    <source>
        <dbReference type="ARBA" id="ARBA00023242"/>
    </source>
</evidence>
<dbReference type="VEuPathDB" id="FungiDB:BON22_2993"/>
<evidence type="ECO:0000256" key="2">
    <source>
        <dbReference type="ARBA" id="ARBA00007991"/>
    </source>
</evidence>
<proteinExistence type="inferred from homology"/>
<organism evidence="6">
    <name type="scientific">Cyberlindnera fabianii</name>
    <name type="common">Yeast</name>
    <name type="synonym">Hansenula fabianii</name>
    <dbReference type="NCBI Taxonomy" id="36022"/>
    <lineage>
        <taxon>Eukaryota</taxon>
        <taxon>Fungi</taxon>
        <taxon>Dikarya</taxon>
        <taxon>Ascomycota</taxon>
        <taxon>Saccharomycotina</taxon>
        <taxon>Saccharomycetes</taxon>
        <taxon>Phaffomycetales</taxon>
        <taxon>Phaffomycetaceae</taxon>
        <taxon>Cyberlindnera</taxon>
    </lineage>
</organism>